<dbReference type="InterPro" id="IPR032676">
    <property type="entry name" value="YkuD_2"/>
</dbReference>
<dbReference type="PANTHER" id="PTHR38477">
    <property type="entry name" value="HYPOTHETICAL EXPORTED PROTEIN"/>
    <property type="match status" value="1"/>
</dbReference>
<dbReference type="Pfam" id="PF13645">
    <property type="entry name" value="YkuD_2"/>
    <property type="match status" value="1"/>
</dbReference>
<reference evidence="1 2" key="1">
    <citation type="submission" date="2018-01" db="EMBL/GenBank/DDBJ databases">
        <title>Complete genome sequence of Bacteriovorax stolpii DSM12778.</title>
        <authorList>
            <person name="Tang B."/>
            <person name="Chang J."/>
        </authorList>
    </citation>
    <scope>NUCLEOTIDE SEQUENCE [LARGE SCALE GENOMIC DNA]</scope>
    <source>
        <strain evidence="1 2">DSM 12778</strain>
    </source>
</reference>
<dbReference type="AlphaFoldDB" id="A0A2K9NX67"/>
<dbReference type="Proteomes" id="UP000235584">
    <property type="component" value="Chromosome"/>
</dbReference>
<organism evidence="1 2">
    <name type="scientific">Bacteriovorax stolpii</name>
    <name type="common">Bdellovibrio stolpii</name>
    <dbReference type="NCBI Taxonomy" id="960"/>
    <lineage>
        <taxon>Bacteria</taxon>
        <taxon>Pseudomonadati</taxon>
        <taxon>Bdellovibrionota</taxon>
        <taxon>Bacteriovoracia</taxon>
        <taxon>Bacteriovoracales</taxon>
        <taxon>Bacteriovoracaceae</taxon>
        <taxon>Bacteriovorax</taxon>
    </lineage>
</organism>
<dbReference type="RefSeq" id="WP_102244655.1">
    <property type="nucleotide sequence ID" value="NZ_CP025704.1"/>
</dbReference>
<evidence type="ECO:0000313" key="2">
    <source>
        <dbReference type="Proteomes" id="UP000235584"/>
    </source>
</evidence>
<accession>A0A2K9NX67</accession>
<proteinExistence type="predicted"/>
<name>A0A2K9NX67_BACTC</name>
<dbReference type="KEGG" id="bsto:C0V70_14870"/>
<gene>
    <name evidence="1" type="ORF">C0V70_14870</name>
</gene>
<dbReference type="PANTHER" id="PTHR38477:SF1">
    <property type="entry name" value="MUREIN L,D-TRANSPEPTIDASE CATALYTIC DOMAIN FAMILY PROTEIN"/>
    <property type="match status" value="1"/>
</dbReference>
<dbReference type="EMBL" id="CP025704">
    <property type="protein sequence ID" value="AUN99364.1"/>
    <property type="molecule type" value="Genomic_DNA"/>
</dbReference>
<sequence length="219" mass="24294">MKQLIVLFLAIFVSGSYASESLNPKNSREVWLSFNGTNYCKPGFCAEAVPYRALREALNFYRDNQDVIDNTSYVGIIDFTMQSTLKRFFILNLKTGAVESMLVTHGKKSETELGFAGQFSNTINSEMSSLGFYLTDNNSYVGKHGVSLRLDGLSETNSNARARNIVLHGADYATQWFADQKGRLGLSQGCPAVAPNKIEGVIKKLKGRGLLYIHKNKTI</sequence>
<keyword evidence="2" id="KW-1185">Reference proteome</keyword>
<protein>
    <submittedName>
        <fullName evidence="1">Peptidase</fullName>
    </submittedName>
</protein>
<evidence type="ECO:0000313" key="1">
    <source>
        <dbReference type="EMBL" id="AUN99364.1"/>
    </source>
</evidence>